<feature type="compositionally biased region" description="Low complexity" evidence="1">
    <location>
        <begin position="88"/>
        <end position="103"/>
    </location>
</feature>
<accession>A0A067MVD2</accession>
<dbReference type="OrthoDB" id="2143914at2759"/>
<dbReference type="InParanoid" id="A0A067MVD2"/>
<proteinExistence type="predicted"/>
<dbReference type="Proteomes" id="UP000027195">
    <property type="component" value="Unassembled WGS sequence"/>
</dbReference>
<dbReference type="EMBL" id="KL198032">
    <property type="protein sequence ID" value="KDQ15521.1"/>
    <property type="molecule type" value="Genomic_DNA"/>
</dbReference>
<evidence type="ECO:0000256" key="1">
    <source>
        <dbReference type="SAM" id="MobiDB-lite"/>
    </source>
</evidence>
<organism evidence="2 3">
    <name type="scientific">Botryobasidium botryosum (strain FD-172 SS1)</name>
    <dbReference type="NCBI Taxonomy" id="930990"/>
    <lineage>
        <taxon>Eukaryota</taxon>
        <taxon>Fungi</taxon>
        <taxon>Dikarya</taxon>
        <taxon>Basidiomycota</taxon>
        <taxon>Agaricomycotina</taxon>
        <taxon>Agaricomycetes</taxon>
        <taxon>Cantharellales</taxon>
        <taxon>Botryobasidiaceae</taxon>
        <taxon>Botryobasidium</taxon>
    </lineage>
</organism>
<name>A0A067MVD2_BOTB1</name>
<evidence type="ECO:0000313" key="3">
    <source>
        <dbReference type="Proteomes" id="UP000027195"/>
    </source>
</evidence>
<feature type="region of interest" description="Disordered" evidence="1">
    <location>
        <begin position="51"/>
        <end position="109"/>
    </location>
</feature>
<dbReference type="AlphaFoldDB" id="A0A067MVD2"/>
<sequence>MRDVHILRKAAILAPCCRRRPPPRSPRVGLARTRTAAHDWANLHLATAQRHTHCASMASPTPPQSSTPQPLDISDLIRPLSPSPLPPASRASSPAQSRSSASPEPIDRAELDEIRSKVLEMGIVRDGRKNSIARLDKTWSDMSTFGEDRERVLAEMVLRLTHPSVPLPSQLFAQAETISTLNKQRDFILSRDEDDRVRWDAEREAWRRVAGVLLERSQKEGAGIREVC</sequence>
<gene>
    <name evidence="2" type="ORF">BOTBODRAFT_293972</name>
</gene>
<keyword evidence="3" id="KW-1185">Reference proteome</keyword>
<protein>
    <submittedName>
        <fullName evidence="2">Uncharacterized protein</fullName>
    </submittedName>
</protein>
<reference evidence="3" key="1">
    <citation type="journal article" date="2014" name="Proc. Natl. Acad. Sci. U.S.A.">
        <title>Extensive sampling of basidiomycete genomes demonstrates inadequacy of the white-rot/brown-rot paradigm for wood decay fungi.</title>
        <authorList>
            <person name="Riley R."/>
            <person name="Salamov A.A."/>
            <person name="Brown D.W."/>
            <person name="Nagy L.G."/>
            <person name="Floudas D."/>
            <person name="Held B.W."/>
            <person name="Levasseur A."/>
            <person name="Lombard V."/>
            <person name="Morin E."/>
            <person name="Otillar R."/>
            <person name="Lindquist E.A."/>
            <person name="Sun H."/>
            <person name="LaButti K.M."/>
            <person name="Schmutz J."/>
            <person name="Jabbour D."/>
            <person name="Luo H."/>
            <person name="Baker S.E."/>
            <person name="Pisabarro A.G."/>
            <person name="Walton J.D."/>
            <person name="Blanchette R.A."/>
            <person name="Henrissat B."/>
            <person name="Martin F."/>
            <person name="Cullen D."/>
            <person name="Hibbett D.S."/>
            <person name="Grigoriev I.V."/>
        </authorList>
    </citation>
    <scope>NUCLEOTIDE SEQUENCE [LARGE SCALE GENOMIC DNA]</scope>
    <source>
        <strain evidence="3">FD-172 SS1</strain>
    </source>
</reference>
<evidence type="ECO:0000313" key="2">
    <source>
        <dbReference type="EMBL" id="KDQ15521.1"/>
    </source>
</evidence>
<dbReference type="HOGENOM" id="CLU_1214562_0_0_1"/>